<evidence type="ECO:0000256" key="6">
    <source>
        <dbReference type="ARBA" id="ARBA00023002"/>
    </source>
</evidence>
<proteinExistence type="predicted"/>
<sequence>MEYTDVVVAKVGDLPEGEMKQVSVEGGEILLVNVEGHISAVGAYCTHYGAELATGTLVDDTIVCPWHHACFCAKNGDLKEPPALDALPHYEVTIQDDDIVVKLPEKLKRSRVPAKMSHDPDVDSRTFVILGAGAAGNAAAQTLREDGYKGRILLISYEKHLPYDRPNLDKAYLQGEAPEKWLPLRSEKFYQNRDIELLLSKTVTHVDVTSHRLTFGDGTPLTYDKLLLATGSLPRLLTVPGAELPNVYTLRSLDDAKALIQAVEKASRATIVGASFIGLESAFSLKQRGLDVTVIAPETIPFEPILGKDIGLMIQQMHEEHGITFKLGTGVEKFEGDQVANIVVLKTGERIETDVVLTGIGVMPNSGYLHGVELQSDGSVKVDQHFQVAEDVYAAGDIARFPDWRSSDGIRIEHWRTAEQHGRNAAHNMVGKQVAVSESVPFFWTKQADVNIRYVGHAKNWEEVLIDGDVSAKSFIAFYLKDNQVHAAAGCKRDKEMGAIHELFRLNKMPTPDTLRSKSIDFLALTK</sequence>
<dbReference type="SUPFAM" id="SSF55424">
    <property type="entry name" value="FAD/NAD-linked reductases, dimerisation (C-terminal) domain"/>
    <property type="match status" value="1"/>
</dbReference>
<organism evidence="10 11">
    <name type="scientific">candidate division KSB3 bacterium</name>
    <dbReference type="NCBI Taxonomy" id="2044937"/>
    <lineage>
        <taxon>Bacteria</taxon>
        <taxon>candidate division KSB3</taxon>
    </lineage>
</organism>
<keyword evidence="5" id="KW-0274">FAD</keyword>
<dbReference type="EMBL" id="WJJP01000028">
    <property type="protein sequence ID" value="MBD3323131.1"/>
    <property type="molecule type" value="Genomic_DNA"/>
</dbReference>
<dbReference type="GO" id="GO:0051537">
    <property type="term" value="F:2 iron, 2 sulfur cluster binding"/>
    <property type="evidence" value="ECO:0007669"/>
    <property type="project" value="UniProtKB-KW"/>
</dbReference>
<dbReference type="InterPro" id="IPR050446">
    <property type="entry name" value="FAD-oxidoreductase/Apoptosis"/>
</dbReference>
<keyword evidence="2" id="KW-0285">Flavoprotein</keyword>
<evidence type="ECO:0000256" key="1">
    <source>
        <dbReference type="ARBA" id="ARBA00001974"/>
    </source>
</evidence>
<dbReference type="SUPFAM" id="SSF50022">
    <property type="entry name" value="ISP domain"/>
    <property type="match status" value="1"/>
</dbReference>
<dbReference type="PRINTS" id="PR00411">
    <property type="entry name" value="PNDRDTASEI"/>
</dbReference>
<dbReference type="PROSITE" id="PS51296">
    <property type="entry name" value="RIESKE"/>
    <property type="match status" value="1"/>
</dbReference>
<dbReference type="InterPro" id="IPR023753">
    <property type="entry name" value="FAD/NAD-binding_dom"/>
</dbReference>
<comment type="caution">
    <text evidence="10">The sequence shown here is derived from an EMBL/GenBank/DDBJ whole genome shotgun (WGS) entry which is preliminary data.</text>
</comment>
<evidence type="ECO:0000259" key="9">
    <source>
        <dbReference type="PROSITE" id="PS51296"/>
    </source>
</evidence>
<dbReference type="Gene3D" id="2.102.10.10">
    <property type="entry name" value="Rieske [2Fe-2S] iron-sulphur domain"/>
    <property type="match status" value="1"/>
</dbReference>
<dbReference type="GO" id="GO:0046872">
    <property type="term" value="F:metal ion binding"/>
    <property type="evidence" value="ECO:0007669"/>
    <property type="project" value="UniProtKB-KW"/>
</dbReference>
<evidence type="ECO:0000256" key="5">
    <source>
        <dbReference type="ARBA" id="ARBA00022827"/>
    </source>
</evidence>
<comment type="cofactor">
    <cofactor evidence="1">
        <name>FAD</name>
        <dbReference type="ChEBI" id="CHEBI:57692"/>
    </cofactor>
</comment>
<dbReference type="InterPro" id="IPR036922">
    <property type="entry name" value="Rieske_2Fe-2S_sf"/>
</dbReference>
<keyword evidence="7" id="KW-0408">Iron</keyword>
<dbReference type="InterPro" id="IPR016156">
    <property type="entry name" value="FAD/NAD-linked_Rdtase_dimer_sf"/>
</dbReference>
<keyword evidence="3" id="KW-0001">2Fe-2S</keyword>
<dbReference type="Proteomes" id="UP000649604">
    <property type="component" value="Unassembled WGS sequence"/>
</dbReference>
<dbReference type="GO" id="GO:0005737">
    <property type="term" value="C:cytoplasm"/>
    <property type="evidence" value="ECO:0007669"/>
    <property type="project" value="TreeGrafter"/>
</dbReference>
<accession>A0A9D5Q4P4</accession>
<dbReference type="AlphaFoldDB" id="A0A9D5Q4P4"/>
<gene>
    <name evidence="10" type="ORF">GF339_01020</name>
</gene>
<dbReference type="InterPro" id="IPR017941">
    <property type="entry name" value="Rieske_2Fe-2S"/>
</dbReference>
<dbReference type="PANTHER" id="PTHR43557:SF2">
    <property type="entry name" value="RIESKE DOMAIN-CONTAINING PROTEIN-RELATED"/>
    <property type="match status" value="1"/>
</dbReference>
<evidence type="ECO:0000256" key="2">
    <source>
        <dbReference type="ARBA" id="ARBA00022630"/>
    </source>
</evidence>
<dbReference type="SUPFAM" id="SSF51905">
    <property type="entry name" value="FAD/NAD(P)-binding domain"/>
    <property type="match status" value="2"/>
</dbReference>
<keyword evidence="8" id="KW-0411">Iron-sulfur</keyword>
<dbReference type="Pfam" id="PF00355">
    <property type="entry name" value="Rieske"/>
    <property type="match status" value="1"/>
</dbReference>
<evidence type="ECO:0000313" key="10">
    <source>
        <dbReference type="EMBL" id="MBD3323131.1"/>
    </source>
</evidence>
<reference evidence="10" key="1">
    <citation type="submission" date="2019-11" db="EMBL/GenBank/DDBJ databases">
        <title>Microbial mats filling the niche in hypersaline microbial mats.</title>
        <authorList>
            <person name="Wong H.L."/>
            <person name="Macleod F.I."/>
            <person name="White R.A. III"/>
            <person name="Burns B.P."/>
        </authorList>
    </citation>
    <scope>NUCLEOTIDE SEQUENCE</scope>
    <source>
        <strain evidence="10">Rbin_158</strain>
    </source>
</reference>
<dbReference type="Gene3D" id="3.30.390.30">
    <property type="match status" value="1"/>
</dbReference>
<dbReference type="CDD" id="cd03478">
    <property type="entry name" value="Rieske_AIFL_N"/>
    <property type="match status" value="1"/>
</dbReference>
<dbReference type="Pfam" id="PF14759">
    <property type="entry name" value="Reductase_C"/>
    <property type="match status" value="1"/>
</dbReference>
<evidence type="ECO:0000256" key="4">
    <source>
        <dbReference type="ARBA" id="ARBA00022723"/>
    </source>
</evidence>
<dbReference type="PRINTS" id="PR00368">
    <property type="entry name" value="FADPNR"/>
</dbReference>
<protein>
    <submittedName>
        <fullName evidence="10">Rieske 2Fe-2S domain-containing protein</fullName>
    </submittedName>
</protein>
<dbReference type="Gene3D" id="3.50.50.60">
    <property type="entry name" value="FAD/NAD(P)-binding domain"/>
    <property type="match status" value="2"/>
</dbReference>
<dbReference type="InterPro" id="IPR028202">
    <property type="entry name" value="Reductase_C"/>
</dbReference>
<evidence type="ECO:0000313" key="11">
    <source>
        <dbReference type="Proteomes" id="UP000649604"/>
    </source>
</evidence>
<evidence type="ECO:0000256" key="8">
    <source>
        <dbReference type="ARBA" id="ARBA00023014"/>
    </source>
</evidence>
<keyword evidence="6" id="KW-0560">Oxidoreductase</keyword>
<dbReference type="GO" id="GO:0016651">
    <property type="term" value="F:oxidoreductase activity, acting on NAD(P)H"/>
    <property type="evidence" value="ECO:0007669"/>
    <property type="project" value="TreeGrafter"/>
</dbReference>
<name>A0A9D5Q4P4_9BACT</name>
<dbReference type="Pfam" id="PF07992">
    <property type="entry name" value="Pyr_redox_2"/>
    <property type="match status" value="1"/>
</dbReference>
<dbReference type="InterPro" id="IPR036188">
    <property type="entry name" value="FAD/NAD-bd_sf"/>
</dbReference>
<evidence type="ECO:0000256" key="3">
    <source>
        <dbReference type="ARBA" id="ARBA00022714"/>
    </source>
</evidence>
<evidence type="ECO:0000256" key="7">
    <source>
        <dbReference type="ARBA" id="ARBA00023004"/>
    </source>
</evidence>
<dbReference type="PANTHER" id="PTHR43557">
    <property type="entry name" value="APOPTOSIS-INDUCING FACTOR 1"/>
    <property type="match status" value="1"/>
</dbReference>
<feature type="domain" description="Rieske" evidence="9">
    <location>
        <begin position="6"/>
        <end position="101"/>
    </location>
</feature>
<keyword evidence="4" id="KW-0479">Metal-binding</keyword>